<feature type="compositionally biased region" description="Low complexity" evidence="1">
    <location>
        <begin position="361"/>
        <end position="376"/>
    </location>
</feature>
<sequence length="871" mass="96002">MAEAYNQSGYASDSDSQDLGNRSMVEVSSHSQSAYPASPLIGNQSTSWMPHGQSFANDNCNGNGSGNGNGNGIGNGMELPGQSVALVTGEQDSSAYGHGVGNNGNMNRRSHYNLRTRQAATQGHTAQPGNRRRNGEAPPVIAIGRVGNMVGGVQTPTHAQTSSPLLGSVGNDNANVQFSAHGYAPHYPYGSAPYQAQGYDPEAEQPVGAYHPGGYYPGYTNVGQSSQDHQRGAPFITAPANTFFNDPHDYVTNYSGQVGGNHEFVGNQPSQPVFDPQAGHYQAPFVAHEQAQVTGNDQYPHQDSGVDMQLHDQQTGPYHHPSAVHDPVQVGSNNLDNQPGYHQVNRNFLEMLFSDEQPDGSQHQSATHSQAQVQAQGNEPFSSNGVVQDQQPGSHGSPIVVEDGEMSTEQGVGEVDDHAHVNQDAQPGNSDDDIAMVDADEQGNEHDVREPSGHPTHETSATTGGGKGAEAGSDPSLRRSSRVRTQASQGQTQAQTYAEPESRADSPAKEKSPAQAQPQEPAKATKRRARAKVILPYRSRGLYKVAGEGKRKARTPGARAHNPRPHDVKEGILNVDLNGFMTKPKIRRAPKNPPPYPVICARRGCGKITELGQRRCFDCNDFFASYKEAYWKAGLCQTCQHKLPGKPPKFKNCDDCRRRSSKRNQERVQKRKLLKLQQQQQQQQQQELAAEGNPASTGRPNQQPLPDLLQHPLQPRLEYPQLEQSRLQNAQQFHQQSQHPHAHMQGPAYSERHAELRRQADLQYQAEVEAGMHRMDNQQQSYPQAHSQGYNDPFLQSQPQPHSGQYHAQPEVNMQRRRNDMLAYQAEMRREARNMQRAQGQDDAERDPYASEEEEIEREEARRKAGRKRKH</sequence>
<keyword evidence="3" id="KW-1185">Reference proteome</keyword>
<feature type="compositionally biased region" description="Polar residues" evidence="1">
    <location>
        <begin position="1"/>
        <end position="48"/>
    </location>
</feature>
<protein>
    <submittedName>
        <fullName evidence="2">Uncharacterized protein</fullName>
    </submittedName>
</protein>
<feature type="compositionally biased region" description="Low complexity" evidence="1">
    <location>
        <begin position="485"/>
        <end position="498"/>
    </location>
</feature>
<feature type="region of interest" description="Disordered" evidence="1">
    <location>
        <begin position="356"/>
        <end position="410"/>
    </location>
</feature>
<feature type="compositionally biased region" description="Acidic residues" evidence="1">
    <location>
        <begin position="842"/>
        <end position="858"/>
    </location>
</feature>
<feature type="compositionally biased region" description="Polar residues" evidence="1">
    <location>
        <begin position="777"/>
        <end position="803"/>
    </location>
</feature>
<feature type="compositionally biased region" description="Basic and acidic residues" evidence="1">
    <location>
        <begin position="443"/>
        <end position="457"/>
    </location>
</feature>
<feature type="region of interest" description="Disordered" evidence="1">
    <location>
        <begin position="545"/>
        <end position="569"/>
    </location>
</feature>
<organism evidence="2 3">
    <name type="scientific">Podospora didyma</name>
    <dbReference type="NCBI Taxonomy" id="330526"/>
    <lineage>
        <taxon>Eukaryota</taxon>
        <taxon>Fungi</taxon>
        <taxon>Dikarya</taxon>
        <taxon>Ascomycota</taxon>
        <taxon>Pezizomycotina</taxon>
        <taxon>Sordariomycetes</taxon>
        <taxon>Sordariomycetidae</taxon>
        <taxon>Sordariales</taxon>
        <taxon>Podosporaceae</taxon>
        <taxon>Podospora</taxon>
    </lineage>
</organism>
<dbReference type="Proteomes" id="UP001285441">
    <property type="component" value="Unassembled WGS sequence"/>
</dbReference>
<evidence type="ECO:0000313" key="2">
    <source>
        <dbReference type="EMBL" id="KAK3368744.1"/>
    </source>
</evidence>
<feature type="compositionally biased region" description="Basic and acidic residues" evidence="1">
    <location>
        <begin position="500"/>
        <end position="512"/>
    </location>
</feature>
<feature type="compositionally biased region" description="Low complexity" evidence="1">
    <location>
        <begin position="513"/>
        <end position="522"/>
    </location>
</feature>
<feature type="compositionally biased region" description="Polar residues" evidence="1">
    <location>
        <begin position="377"/>
        <end position="394"/>
    </location>
</feature>
<dbReference type="EMBL" id="JAULSW010000010">
    <property type="protein sequence ID" value="KAK3368744.1"/>
    <property type="molecule type" value="Genomic_DNA"/>
</dbReference>
<feature type="compositionally biased region" description="Basic and acidic residues" evidence="1">
    <location>
        <begin position="654"/>
        <end position="668"/>
    </location>
</feature>
<feature type="compositionally biased region" description="Gly residues" evidence="1">
    <location>
        <begin position="63"/>
        <end position="75"/>
    </location>
</feature>
<feature type="region of interest" description="Disordered" evidence="1">
    <location>
        <begin position="1"/>
        <end position="76"/>
    </location>
</feature>
<evidence type="ECO:0000313" key="3">
    <source>
        <dbReference type="Proteomes" id="UP001285441"/>
    </source>
</evidence>
<dbReference type="AlphaFoldDB" id="A0AAE0N443"/>
<proteinExistence type="predicted"/>
<feature type="compositionally biased region" description="Low complexity" evidence="1">
    <location>
        <begin position="675"/>
        <end position="686"/>
    </location>
</feature>
<name>A0AAE0N443_9PEZI</name>
<feature type="compositionally biased region" description="Low complexity" evidence="1">
    <location>
        <begin position="728"/>
        <end position="739"/>
    </location>
</feature>
<evidence type="ECO:0000256" key="1">
    <source>
        <dbReference type="SAM" id="MobiDB-lite"/>
    </source>
</evidence>
<reference evidence="2" key="1">
    <citation type="journal article" date="2023" name="Mol. Phylogenet. Evol.">
        <title>Genome-scale phylogeny and comparative genomics of the fungal order Sordariales.</title>
        <authorList>
            <person name="Hensen N."/>
            <person name="Bonometti L."/>
            <person name="Westerberg I."/>
            <person name="Brannstrom I.O."/>
            <person name="Guillou S."/>
            <person name="Cros-Aarteil S."/>
            <person name="Calhoun S."/>
            <person name="Haridas S."/>
            <person name="Kuo A."/>
            <person name="Mondo S."/>
            <person name="Pangilinan J."/>
            <person name="Riley R."/>
            <person name="LaButti K."/>
            <person name="Andreopoulos B."/>
            <person name="Lipzen A."/>
            <person name="Chen C."/>
            <person name="Yan M."/>
            <person name="Daum C."/>
            <person name="Ng V."/>
            <person name="Clum A."/>
            <person name="Steindorff A."/>
            <person name="Ohm R.A."/>
            <person name="Martin F."/>
            <person name="Silar P."/>
            <person name="Natvig D.O."/>
            <person name="Lalanne C."/>
            <person name="Gautier V."/>
            <person name="Ament-Velasquez S.L."/>
            <person name="Kruys A."/>
            <person name="Hutchinson M.I."/>
            <person name="Powell A.J."/>
            <person name="Barry K."/>
            <person name="Miller A.N."/>
            <person name="Grigoriev I.V."/>
            <person name="Debuchy R."/>
            <person name="Gladieux P."/>
            <person name="Hiltunen Thoren M."/>
            <person name="Johannesson H."/>
        </authorList>
    </citation>
    <scope>NUCLEOTIDE SEQUENCE</scope>
    <source>
        <strain evidence="2">CBS 232.78</strain>
    </source>
</reference>
<feature type="compositionally biased region" description="Low complexity" evidence="1">
    <location>
        <begin position="700"/>
        <end position="709"/>
    </location>
</feature>
<feature type="region of interest" description="Disordered" evidence="1">
    <location>
        <begin position="442"/>
        <end position="531"/>
    </location>
</feature>
<accession>A0AAE0N443</accession>
<feature type="region of interest" description="Disordered" evidence="1">
    <location>
        <begin position="296"/>
        <end position="341"/>
    </location>
</feature>
<reference evidence="2" key="2">
    <citation type="submission" date="2023-06" db="EMBL/GenBank/DDBJ databases">
        <authorList>
            <consortium name="Lawrence Berkeley National Laboratory"/>
            <person name="Haridas S."/>
            <person name="Hensen N."/>
            <person name="Bonometti L."/>
            <person name="Westerberg I."/>
            <person name="Brannstrom I.O."/>
            <person name="Guillou S."/>
            <person name="Cros-Aarteil S."/>
            <person name="Calhoun S."/>
            <person name="Kuo A."/>
            <person name="Mondo S."/>
            <person name="Pangilinan J."/>
            <person name="Riley R."/>
            <person name="LaButti K."/>
            <person name="Andreopoulos B."/>
            <person name="Lipzen A."/>
            <person name="Chen C."/>
            <person name="Yanf M."/>
            <person name="Daum C."/>
            <person name="Ng V."/>
            <person name="Clum A."/>
            <person name="Steindorff A."/>
            <person name="Ohm R."/>
            <person name="Martin F."/>
            <person name="Silar P."/>
            <person name="Natvig D."/>
            <person name="Lalanne C."/>
            <person name="Gautier V."/>
            <person name="Ament-velasquez S.L."/>
            <person name="Kruys A."/>
            <person name="Hutchinson M.I."/>
            <person name="Powell A.J."/>
            <person name="Barry K."/>
            <person name="Miller A.N."/>
            <person name="Grigoriev I.V."/>
            <person name="Debuchy R."/>
            <person name="Gladieux P."/>
            <person name="Thoren M.H."/>
            <person name="Johannesson H."/>
        </authorList>
    </citation>
    <scope>NUCLEOTIDE SEQUENCE</scope>
    <source>
        <strain evidence="2">CBS 232.78</strain>
    </source>
</reference>
<gene>
    <name evidence="2" type="ORF">B0H63DRAFT_529112</name>
</gene>
<feature type="region of interest" description="Disordered" evidence="1">
    <location>
        <begin position="777"/>
        <end position="871"/>
    </location>
</feature>
<feature type="region of interest" description="Disordered" evidence="1">
    <location>
        <begin position="726"/>
        <end position="751"/>
    </location>
</feature>
<feature type="region of interest" description="Disordered" evidence="1">
    <location>
        <begin position="654"/>
        <end position="709"/>
    </location>
</feature>
<comment type="caution">
    <text evidence="2">The sequence shown here is derived from an EMBL/GenBank/DDBJ whole genome shotgun (WGS) entry which is preliminary data.</text>
</comment>